<dbReference type="InterPro" id="IPR012349">
    <property type="entry name" value="Split_barrel_FMN-bd"/>
</dbReference>
<keyword evidence="4" id="KW-1185">Reference proteome</keyword>
<name>A0A7X6RHR7_9NOCA</name>
<sequence length="154" mass="17393">MSFPKTPRGTRGKPAMAANPVTRVVMRTMERYHRFRGDRFQGIDLLYLTTVGAKSGQRRRVTVARFPDSKGWLIAASMGGSRDNPAWYHNIAAHPDQVWAEVGGREFPVHVEQLEGAERAAAWERICSEQPRFRGYEEKTDRAIPVLRLTPATG</sequence>
<accession>A0A7X6RHR7</accession>
<dbReference type="EMBL" id="JAAXPE010000009">
    <property type="protein sequence ID" value="NKY86315.1"/>
    <property type="molecule type" value="Genomic_DNA"/>
</dbReference>
<evidence type="ECO:0000256" key="1">
    <source>
        <dbReference type="ARBA" id="ARBA00008710"/>
    </source>
</evidence>
<proteinExistence type="inferred from homology"/>
<dbReference type="PANTHER" id="PTHR39428">
    <property type="entry name" value="F420H(2)-DEPENDENT QUINONE REDUCTASE RV1261C"/>
    <property type="match status" value="1"/>
</dbReference>
<evidence type="ECO:0000313" key="4">
    <source>
        <dbReference type="Proteomes" id="UP000523447"/>
    </source>
</evidence>
<comment type="similarity">
    <text evidence="1">Belongs to the F420H(2)-dependent quinone reductase family.</text>
</comment>
<dbReference type="InterPro" id="IPR004378">
    <property type="entry name" value="F420H2_quin_Rdtase"/>
</dbReference>
<gene>
    <name evidence="3" type="ORF">HGA07_11845</name>
</gene>
<dbReference type="GO" id="GO:0005886">
    <property type="term" value="C:plasma membrane"/>
    <property type="evidence" value="ECO:0007669"/>
    <property type="project" value="TreeGrafter"/>
</dbReference>
<evidence type="ECO:0000313" key="3">
    <source>
        <dbReference type="EMBL" id="NKY86315.1"/>
    </source>
</evidence>
<dbReference type="NCBIfam" id="TIGR00026">
    <property type="entry name" value="hi_GC_TIGR00026"/>
    <property type="match status" value="1"/>
</dbReference>
<reference evidence="3 4" key="1">
    <citation type="submission" date="2020-04" db="EMBL/GenBank/DDBJ databases">
        <title>MicrobeNet Type strains.</title>
        <authorList>
            <person name="Nicholson A.C."/>
        </authorList>
    </citation>
    <scope>NUCLEOTIDE SEQUENCE [LARGE SCALE GENOMIC DNA]</scope>
    <source>
        <strain evidence="3 4">DSM 44445</strain>
    </source>
</reference>
<dbReference type="AlphaFoldDB" id="A0A7X6RHR7"/>
<dbReference type="GO" id="GO:0016491">
    <property type="term" value="F:oxidoreductase activity"/>
    <property type="evidence" value="ECO:0007669"/>
    <property type="project" value="InterPro"/>
</dbReference>
<dbReference type="Pfam" id="PF04075">
    <property type="entry name" value="F420H2_quin_red"/>
    <property type="match status" value="1"/>
</dbReference>
<comment type="catalytic activity">
    <reaction evidence="2">
        <text>oxidized coenzyme F420-(gamma-L-Glu)(n) + a quinol + H(+) = reduced coenzyme F420-(gamma-L-Glu)(n) + a quinone</text>
        <dbReference type="Rhea" id="RHEA:39663"/>
        <dbReference type="Rhea" id="RHEA-COMP:12939"/>
        <dbReference type="Rhea" id="RHEA-COMP:14378"/>
        <dbReference type="ChEBI" id="CHEBI:15378"/>
        <dbReference type="ChEBI" id="CHEBI:24646"/>
        <dbReference type="ChEBI" id="CHEBI:132124"/>
        <dbReference type="ChEBI" id="CHEBI:133980"/>
        <dbReference type="ChEBI" id="CHEBI:139511"/>
    </reaction>
</comment>
<dbReference type="PANTHER" id="PTHR39428:SF1">
    <property type="entry name" value="F420H(2)-DEPENDENT QUINONE REDUCTASE RV1261C"/>
    <property type="match status" value="1"/>
</dbReference>
<protein>
    <submittedName>
        <fullName evidence="3">Nitroreductase family deazaflavin-dependent oxidoreductase</fullName>
    </submittedName>
</protein>
<comment type="caution">
    <text evidence="3">The sequence shown here is derived from an EMBL/GenBank/DDBJ whole genome shotgun (WGS) entry which is preliminary data.</text>
</comment>
<organism evidence="3 4">
    <name type="scientific">Nocardia veterana</name>
    <dbReference type="NCBI Taxonomy" id="132249"/>
    <lineage>
        <taxon>Bacteria</taxon>
        <taxon>Bacillati</taxon>
        <taxon>Actinomycetota</taxon>
        <taxon>Actinomycetes</taxon>
        <taxon>Mycobacteriales</taxon>
        <taxon>Nocardiaceae</taxon>
        <taxon>Nocardia</taxon>
    </lineage>
</organism>
<dbReference type="GO" id="GO:0070967">
    <property type="term" value="F:coenzyme F420 binding"/>
    <property type="evidence" value="ECO:0007669"/>
    <property type="project" value="TreeGrafter"/>
</dbReference>
<dbReference type="Gene3D" id="2.30.110.10">
    <property type="entry name" value="Electron Transport, Fmn-binding Protein, Chain A"/>
    <property type="match status" value="1"/>
</dbReference>
<dbReference type="Proteomes" id="UP000523447">
    <property type="component" value="Unassembled WGS sequence"/>
</dbReference>
<evidence type="ECO:0000256" key="2">
    <source>
        <dbReference type="ARBA" id="ARBA00049106"/>
    </source>
</evidence>
<dbReference type="RefSeq" id="WP_085997251.1">
    <property type="nucleotide sequence ID" value="NZ_CAWPHS010000089.1"/>
</dbReference>